<evidence type="ECO:0000256" key="4">
    <source>
        <dbReference type="ARBA" id="ARBA00016452"/>
    </source>
</evidence>
<dbReference type="InterPro" id="IPR003544">
    <property type="entry name" value="Cyt_c_biogenesis_CcmB"/>
</dbReference>
<gene>
    <name evidence="13" type="ORF">METZ01_LOCUS19223</name>
</gene>
<dbReference type="Pfam" id="PF03379">
    <property type="entry name" value="CcmB"/>
    <property type="match status" value="1"/>
</dbReference>
<dbReference type="EMBL" id="UINC01000983">
    <property type="protein sequence ID" value="SUZ66369.1"/>
    <property type="molecule type" value="Genomic_DNA"/>
</dbReference>
<dbReference type="GO" id="GO:0015232">
    <property type="term" value="F:heme transmembrane transporter activity"/>
    <property type="evidence" value="ECO:0007669"/>
    <property type="project" value="InterPro"/>
</dbReference>
<evidence type="ECO:0000256" key="9">
    <source>
        <dbReference type="ARBA" id="ARBA00022748"/>
    </source>
</evidence>
<feature type="non-terminal residue" evidence="13">
    <location>
        <position position="1"/>
    </location>
</feature>
<dbReference type="PANTHER" id="PTHR30070">
    <property type="entry name" value="HEME EXPORTER PROTEIN B"/>
    <property type="match status" value="1"/>
</dbReference>
<feature type="transmembrane region" description="Helical" evidence="12">
    <location>
        <begin position="21"/>
        <end position="37"/>
    </location>
</feature>
<feature type="transmembrane region" description="Helical" evidence="12">
    <location>
        <begin position="189"/>
        <end position="211"/>
    </location>
</feature>
<evidence type="ECO:0000256" key="1">
    <source>
        <dbReference type="ARBA" id="ARBA00002442"/>
    </source>
</evidence>
<comment type="subcellular location">
    <subcellularLocation>
        <location evidence="2">Cell inner membrane</location>
        <topology evidence="2">Multi-pass membrane protein</topology>
    </subcellularLocation>
</comment>
<evidence type="ECO:0000256" key="6">
    <source>
        <dbReference type="ARBA" id="ARBA00022475"/>
    </source>
</evidence>
<evidence type="ECO:0000256" key="7">
    <source>
        <dbReference type="ARBA" id="ARBA00022519"/>
    </source>
</evidence>
<keyword evidence="10 12" id="KW-1133">Transmembrane helix</keyword>
<reference evidence="13" key="1">
    <citation type="submission" date="2018-05" db="EMBL/GenBank/DDBJ databases">
        <authorList>
            <person name="Lanie J.A."/>
            <person name="Ng W.-L."/>
            <person name="Kazmierczak K.M."/>
            <person name="Andrzejewski T.M."/>
            <person name="Davidsen T.M."/>
            <person name="Wayne K.J."/>
            <person name="Tettelin H."/>
            <person name="Glass J.I."/>
            <person name="Rusch D."/>
            <person name="Podicherti R."/>
            <person name="Tsui H.-C.T."/>
            <person name="Winkler M.E."/>
        </authorList>
    </citation>
    <scope>NUCLEOTIDE SEQUENCE</scope>
</reference>
<keyword evidence="9" id="KW-0201">Cytochrome c-type biogenesis</keyword>
<comment type="similarity">
    <text evidence="3">Belongs to the CcmB/CycW/HelB family.</text>
</comment>
<evidence type="ECO:0000256" key="3">
    <source>
        <dbReference type="ARBA" id="ARBA00010544"/>
    </source>
</evidence>
<protein>
    <recommendedName>
        <fullName evidence="4">Heme exporter protein B</fullName>
    </recommendedName>
</protein>
<evidence type="ECO:0000313" key="13">
    <source>
        <dbReference type="EMBL" id="SUZ66369.1"/>
    </source>
</evidence>
<evidence type="ECO:0000256" key="2">
    <source>
        <dbReference type="ARBA" id="ARBA00004429"/>
    </source>
</evidence>
<comment type="function">
    <text evidence="1">Required for the export of heme to the periplasm for the biogenesis of c-type cytochromes.</text>
</comment>
<feature type="transmembrane region" description="Helical" evidence="12">
    <location>
        <begin position="121"/>
        <end position="148"/>
    </location>
</feature>
<keyword evidence="6" id="KW-1003">Cell membrane</keyword>
<evidence type="ECO:0000256" key="11">
    <source>
        <dbReference type="ARBA" id="ARBA00023136"/>
    </source>
</evidence>
<organism evidence="13">
    <name type="scientific">marine metagenome</name>
    <dbReference type="NCBI Taxonomy" id="408172"/>
    <lineage>
        <taxon>unclassified sequences</taxon>
        <taxon>metagenomes</taxon>
        <taxon>ecological metagenomes</taxon>
    </lineage>
</organism>
<evidence type="ECO:0000256" key="5">
    <source>
        <dbReference type="ARBA" id="ARBA00022448"/>
    </source>
</evidence>
<evidence type="ECO:0000256" key="8">
    <source>
        <dbReference type="ARBA" id="ARBA00022692"/>
    </source>
</evidence>
<dbReference type="PANTHER" id="PTHR30070:SF1">
    <property type="entry name" value="CYTOCHROME C BIOGENESIS B-RELATED"/>
    <property type="match status" value="1"/>
</dbReference>
<dbReference type="NCBIfam" id="TIGR01190">
    <property type="entry name" value="ccmB"/>
    <property type="match status" value="1"/>
</dbReference>
<keyword evidence="5" id="KW-0813">Transport</keyword>
<accession>A0A381PJW5</accession>
<keyword evidence="8 12" id="KW-0812">Transmembrane</keyword>
<name>A0A381PJW5_9ZZZZ</name>
<keyword evidence="11 12" id="KW-0472">Membrane</keyword>
<dbReference type="InterPro" id="IPR026031">
    <property type="entry name" value="Cyt_c_CcmB_bac"/>
</dbReference>
<dbReference type="PRINTS" id="PR01414">
    <property type="entry name" value="CCMBBIOGNSIS"/>
</dbReference>
<dbReference type="GO" id="GO:0005886">
    <property type="term" value="C:plasma membrane"/>
    <property type="evidence" value="ECO:0007669"/>
    <property type="project" value="UniProtKB-SubCell"/>
</dbReference>
<dbReference type="PIRSF" id="PIRSF002764">
    <property type="entry name" value="CcmB"/>
    <property type="match status" value="1"/>
</dbReference>
<dbReference type="GO" id="GO:0017004">
    <property type="term" value="P:cytochrome complex assembly"/>
    <property type="evidence" value="ECO:0007669"/>
    <property type="project" value="UniProtKB-KW"/>
</dbReference>
<evidence type="ECO:0000256" key="10">
    <source>
        <dbReference type="ARBA" id="ARBA00022989"/>
    </source>
</evidence>
<keyword evidence="7" id="KW-0997">Cell inner membrane</keyword>
<evidence type="ECO:0000256" key="12">
    <source>
        <dbReference type="SAM" id="Phobius"/>
    </source>
</evidence>
<feature type="transmembrane region" description="Helical" evidence="12">
    <location>
        <begin position="86"/>
        <end position="115"/>
    </location>
</feature>
<feature type="transmembrane region" description="Helical" evidence="12">
    <location>
        <begin position="155"/>
        <end position="177"/>
    </location>
</feature>
<dbReference type="AlphaFoldDB" id="A0A381PJW5"/>
<dbReference type="GO" id="GO:1903607">
    <property type="term" value="P:cytochrome c biosynthetic process"/>
    <property type="evidence" value="ECO:0007669"/>
    <property type="project" value="TreeGrafter"/>
</dbReference>
<sequence length="217" mass="22672">VQFRRDLLVAIRARTETANPIAFFVLALSLFVFAVGTDSETLPRVAPGVVWVVALFAAMLSTENLFQRDHDDGSLELMLLDSRPLFLGVLGKLLAHWSVSGLPVAILSPLAAVFINAPFEIIAILVGTLLLGTPVLTLIGGIGAALTAGLGRGGLLLAVLVMPLYIPVLIFGSGACYRVLDGATATGPVLWLIALLAGSITLAPFAIGAALRGSQEY</sequence>
<proteinExistence type="inferred from homology"/>